<evidence type="ECO:0000313" key="1">
    <source>
        <dbReference type="EMBL" id="GAA4453581.1"/>
    </source>
</evidence>
<dbReference type="EMBL" id="BAABHD010000022">
    <property type="protein sequence ID" value="GAA4453581.1"/>
    <property type="molecule type" value="Genomic_DNA"/>
</dbReference>
<organism evidence="1 2">
    <name type="scientific">Nibrella saemangeumensis</name>
    <dbReference type="NCBI Taxonomy" id="1084526"/>
    <lineage>
        <taxon>Bacteria</taxon>
        <taxon>Pseudomonadati</taxon>
        <taxon>Bacteroidota</taxon>
        <taxon>Cytophagia</taxon>
        <taxon>Cytophagales</taxon>
        <taxon>Spirosomataceae</taxon>
        <taxon>Nibrella</taxon>
    </lineage>
</organism>
<comment type="caution">
    <text evidence="1">The sequence shown here is derived from an EMBL/GenBank/DDBJ whole genome shotgun (WGS) entry which is preliminary data.</text>
</comment>
<reference evidence="2" key="1">
    <citation type="journal article" date="2019" name="Int. J. Syst. Evol. Microbiol.">
        <title>The Global Catalogue of Microorganisms (GCM) 10K type strain sequencing project: providing services to taxonomists for standard genome sequencing and annotation.</title>
        <authorList>
            <consortium name="The Broad Institute Genomics Platform"/>
            <consortium name="The Broad Institute Genome Sequencing Center for Infectious Disease"/>
            <person name="Wu L."/>
            <person name="Ma J."/>
        </authorList>
    </citation>
    <scope>NUCLEOTIDE SEQUENCE [LARGE SCALE GENOMIC DNA]</scope>
    <source>
        <strain evidence="2">JCM 17927</strain>
    </source>
</reference>
<keyword evidence="2" id="KW-1185">Reference proteome</keyword>
<gene>
    <name evidence="1" type="ORF">GCM10023189_18850</name>
</gene>
<name>A0ABP8MNT6_9BACT</name>
<accession>A0ABP8MNT6</accession>
<evidence type="ECO:0000313" key="2">
    <source>
        <dbReference type="Proteomes" id="UP001501175"/>
    </source>
</evidence>
<proteinExistence type="predicted"/>
<sequence length="225" mass="25352">MPERSIELNQFVTSTMKTLVCLLLLAPICLVGQRPPKVEGLGKFKPGSTTVDVIDELTKELNAKVVEQKAFLAEKDFEKGKIYKVVYDPSEANKPSRASKCAQSKVYRVGDYSFSGVNLKEAYLTFHNDVLVELEAKITPDILEAMPSRYGAPQSTIEEREVECSGPGKKEKFQEKFFIYTWKNDDIEAKSVIEPTYDDNCKRQFVRSFSVKTAKGYNAHADCGR</sequence>
<protein>
    <submittedName>
        <fullName evidence="1">Uncharacterized protein</fullName>
    </submittedName>
</protein>
<dbReference type="Proteomes" id="UP001501175">
    <property type="component" value="Unassembled WGS sequence"/>
</dbReference>